<name>A0A6P1ZP53_9BACT</name>
<dbReference type="PANTHER" id="PTHR46401:SF2">
    <property type="entry name" value="GLYCOSYLTRANSFERASE WBBK-RELATED"/>
    <property type="match status" value="1"/>
</dbReference>
<proteinExistence type="predicted"/>
<reference evidence="3" key="1">
    <citation type="submission" date="2018-06" db="EMBL/GenBank/DDBJ databases">
        <title>Complete genome of Desulfovibrio marinus P48SEP.</title>
        <authorList>
            <person name="Crispim J.S."/>
            <person name="Vidigal P.M.P."/>
            <person name="Silva L.C.F."/>
            <person name="Araujo L.C."/>
            <person name="Laguardia C.N."/>
            <person name="Dias R.S."/>
            <person name="Sousa M.P."/>
            <person name="Paula S.O."/>
            <person name="Silva C."/>
        </authorList>
    </citation>
    <scope>NUCLEOTIDE SEQUENCE [LARGE SCALE GENOMIC DNA]</scope>
    <source>
        <strain evidence="3">P48SEP</strain>
    </source>
</reference>
<dbReference type="AlphaFoldDB" id="A0A6P1ZP53"/>
<evidence type="ECO:0000313" key="3">
    <source>
        <dbReference type="EMBL" id="TVM36077.1"/>
    </source>
</evidence>
<dbReference type="Proteomes" id="UP000434052">
    <property type="component" value="Unassembled WGS sequence"/>
</dbReference>
<comment type="caution">
    <text evidence="3">The sequence shown here is derived from an EMBL/GenBank/DDBJ whole genome shotgun (WGS) entry which is preliminary data.</text>
</comment>
<dbReference type="RefSeq" id="WP_144234408.1">
    <property type="nucleotide sequence ID" value="NZ_QMIF01000002.1"/>
</dbReference>
<dbReference type="PANTHER" id="PTHR46401">
    <property type="entry name" value="GLYCOSYLTRANSFERASE WBBK-RELATED"/>
    <property type="match status" value="1"/>
</dbReference>
<dbReference type="InterPro" id="IPR001296">
    <property type="entry name" value="Glyco_trans_1"/>
</dbReference>
<dbReference type="GO" id="GO:0009103">
    <property type="term" value="P:lipopolysaccharide biosynthetic process"/>
    <property type="evidence" value="ECO:0007669"/>
    <property type="project" value="TreeGrafter"/>
</dbReference>
<dbReference type="GO" id="GO:0016757">
    <property type="term" value="F:glycosyltransferase activity"/>
    <property type="evidence" value="ECO:0007669"/>
    <property type="project" value="InterPro"/>
</dbReference>
<evidence type="ECO:0000313" key="4">
    <source>
        <dbReference type="Proteomes" id="UP000434052"/>
    </source>
</evidence>
<evidence type="ECO:0000256" key="1">
    <source>
        <dbReference type="ARBA" id="ARBA00022679"/>
    </source>
</evidence>
<accession>A0A6P1ZP53</accession>
<gene>
    <name evidence="3" type="ORF">DQK91_05385</name>
</gene>
<sequence>MKVLFNTYPVAFDCPGGGEVQLMECKAALERRGIEVLLYDPWQPQFDQVDVVHFFSVQGGSIPFCRHVKNRGLPLAISPILWLGENKYDYALKEIGALLELCDVVLPNSRAEGKLLANWYKLPESKFAPVVNGVDDRFFAKGDPLIFCERFGIETPFLLNIANIEPRKNQKRLIQASRDLEMLVILAGRIRDEAYWKECQEYMHPGVRYIGPLEYASDLHSSAYAACKGFILATRLETPGLAALEAAAQGVPLCITSEGCAEEYFGEHPHYVDPQSVESIRAGLKAVCGMERSPELARLVKRRYTWDEAGRQLHEVYTRLV</sequence>
<evidence type="ECO:0000259" key="2">
    <source>
        <dbReference type="Pfam" id="PF00534"/>
    </source>
</evidence>
<dbReference type="Pfam" id="PF00534">
    <property type="entry name" value="Glycos_transf_1"/>
    <property type="match status" value="1"/>
</dbReference>
<dbReference type="SUPFAM" id="SSF53756">
    <property type="entry name" value="UDP-Glycosyltransferase/glycogen phosphorylase"/>
    <property type="match status" value="1"/>
</dbReference>
<dbReference type="EMBL" id="QMIF01000002">
    <property type="protein sequence ID" value="TVM36077.1"/>
    <property type="molecule type" value="Genomic_DNA"/>
</dbReference>
<dbReference type="OrthoDB" id="9767517at2"/>
<keyword evidence="1 3" id="KW-0808">Transferase</keyword>
<protein>
    <submittedName>
        <fullName evidence="3">Glycosyl transferase</fullName>
    </submittedName>
</protein>
<organism evidence="3 4">
    <name type="scientific">Oceanidesulfovibrio marinus</name>
    <dbReference type="NCBI Taxonomy" id="370038"/>
    <lineage>
        <taxon>Bacteria</taxon>
        <taxon>Pseudomonadati</taxon>
        <taxon>Thermodesulfobacteriota</taxon>
        <taxon>Desulfovibrionia</taxon>
        <taxon>Desulfovibrionales</taxon>
        <taxon>Desulfovibrionaceae</taxon>
        <taxon>Oceanidesulfovibrio</taxon>
    </lineage>
</organism>
<dbReference type="Gene3D" id="3.40.50.2000">
    <property type="entry name" value="Glycogen Phosphorylase B"/>
    <property type="match status" value="2"/>
</dbReference>
<dbReference type="CDD" id="cd03801">
    <property type="entry name" value="GT4_PimA-like"/>
    <property type="match status" value="1"/>
</dbReference>
<feature type="domain" description="Glycosyl transferase family 1" evidence="2">
    <location>
        <begin position="154"/>
        <end position="291"/>
    </location>
</feature>